<evidence type="ECO:0000256" key="3">
    <source>
        <dbReference type="ARBA" id="ARBA00023002"/>
    </source>
</evidence>
<dbReference type="FunFam" id="3.40.50.720:FF:000084">
    <property type="entry name" value="Short-chain dehydrogenase reductase"/>
    <property type="match status" value="1"/>
</dbReference>
<dbReference type="RefSeq" id="XP_033377124.1">
    <property type="nucleotide sequence ID" value="XM_033532863.1"/>
</dbReference>
<dbReference type="PANTHER" id="PTHR48107">
    <property type="entry name" value="NADPH-DEPENDENT ALDEHYDE REDUCTASE-LIKE PROTEIN, CHLOROPLASTIC-RELATED"/>
    <property type="match status" value="1"/>
</dbReference>
<protein>
    <submittedName>
        <fullName evidence="4">NAD(P)-binding protein</fullName>
    </submittedName>
</protein>
<dbReference type="SUPFAM" id="SSF51735">
    <property type="entry name" value="NAD(P)-binding Rossmann-fold domains"/>
    <property type="match status" value="1"/>
</dbReference>
<dbReference type="Pfam" id="PF13561">
    <property type="entry name" value="adh_short_C2"/>
    <property type="match status" value="1"/>
</dbReference>
<proteinExistence type="inferred from homology"/>
<keyword evidence="2" id="KW-0521">NADP</keyword>
<dbReference type="PRINTS" id="PR00080">
    <property type="entry name" value="SDRFAMILY"/>
</dbReference>
<name>A0A6A5X6Z4_9PLEO</name>
<evidence type="ECO:0000256" key="1">
    <source>
        <dbReference type="ARBA" id="ARBA00006484"/>
    </source>
</evidence>
<organism evidence="4 5">
    <name type="scientific">Aaosphaeria arxii CBS 175.79</name>
    <dbReference type="NCBI Taxonomy" id="1450172"/>
    <lineage>
        <taxon>Eukaryota</taxon>
        <taxon>Fungi</taxon>
        <taxon>Dikarya</taxon>
        <taxon>Ascomycota</taxon>
        <taxon>Pezizomycotina</taxon>
        <taxon>Dothideomycetes</taxon>
        <taxon>Pleosporomycetidae</taxon>
        <taxon>Pleosporales</taxon>
        <taxon>Pleosporales incertae sedis</taxon>
        <taxon>Aaosphaeria</taxon>
    </lineage>
</organism>
<dbReference type="PANTHER" id="PTHR48107:SF7">
    <property type="entry name" value="RE15974P"/>
    <property type="match status" value="1"/>
</dbReference>
<dbReference type="GO" id="GO:0016614">
    <property type="term" value="F:oxidoreductase activity, acting on CH-OH group of donors"/>
    <property type="evidence" value="ECO:0007669"/>
    <property type="project" value="UniProtKB-ARBA"/>
</dbReference>
<dbReference type="GeneID" id="54290260"/>
<accession>A0A6A5X6Z4</accession>
<dbReference type="InterPro" id="IPR002347">
    <property type="entry name" value="SDR_fam"/>
</dbReference>
<evidence type="ECO:0000313" key="5">
    <source>
        <dbReference type="Proteomes" id="UP000799778"/>
    </source>
</evidence>
<comment type="similarity">
    <text evidence="1">Belongs to the short-chain dehydrogenases/reductases (SDR) family.</text>
</comment>
<sequence length="262" mass="28244">MTIETQSLKGKVAVVSGSSLGLGAAIVRELSRRGASVAINYPYPDEKANAERVVESLGPDSKSVIIEADMSTETGPRFLADRAAEAFGKIDILINCAGINRMMSLDDPDERKVQTAWDLIARTNARGTFMLTRATLKHLAREGSRIINIGSGVSRAADPHSSIYAGSKGMIESYTQCWAMELPRKYGCTVNGIAPGIVETETFLAAPKELRDSLQPKIDVTPVAPRAARPEEVAWVVATLCEKEAGWLNGLYLPVSGGLFMF</sequence>
<dbReference type="Proteomes" id="UP000799778">
    <property type="component" value="Unassembled WGS sequence"/>
</dbReference>
<keyword evidence="5" id="KW-1185">Reference proteome</keyword>
<dbReference type="OrthoDB" id="47007at2759"/>
<dbReference type="PRINTS" id="PR00081">
    <property type="entry name" value="GDHRDH"/>
</dbReference>
<keyword evidence="3" id="KW-0560">Oxidoreductase</keyword>
<gene>
    <name evidence="4" type="ORF">BU24DRAFT_474734</name>
</gene>
<dbReference type="AlphaFoldDB" id="A0A6A5X6Z4"/>
<evidence type="ECO:0000256" key="2">
    <source>
        <dbReference type="ARBA" id="ARBA00022857"/>
    </source>
</evidence>
<evidence type="ECO:0000313" key="4">
    <source>
        <dbReference type="EMBL" id="KAF2008785.1"/>
    </source>
</evidence>
<dbReference type="InterPro" id="IPR036291">
    <property type="entry name" value="NAD(P)-bd_dom_sf"/>
</dbReference>
<dbReference type="Gene3D" id="3.40.50.720">
    <property type="entry name" value="NAD(P)-binding Rossmann-like Domain"/>
    <property type="match status" value="1"/>
</dbReference>
<reference evidence="4" key="1">
    <citation type="journal article" date="2020" name="Stud. Mycol.">
        <title>101 Dothideomycetes genomes: a test case for predicting lifestyles and emergence of pathogens.</title>
        <authorList>
            <person name="Haridas S."/>
            <person name="Albert R."/>
            <person name="Binder M."/>
            <person name="Bloem J."/>
            <person name="Labutti K."/>
            <person name="Salamov A."/>
            <person name="Andreopoulos B."/>
            <person name="Baker S."/>
            <person name="Barry K."/>
            <person name="Bills G."/>
            <person name="Bluhm B."/>
            <person name="Cannon C."/>
            <person name="Castanera R."/>
            <person name="Culley D."/>
            <person name="Daum C."/>
            <person name="Ezra D."/>
            <person name="Gonzalez J."/>
            <person name="Henrissat B."/>
            <person name="Kuo A."/>
            <person name="Liang C."/>
            <person name="Lipzen A."/>
            <person name="Lutzoni F."/>
            <person name="Magnuson J."/>
            <person name="Mondo S."/>
            <person name="Nolan M."/>
            <person name="Ohm R."/>
            <person name="Pangilinan J."/>
            <person name="Park H.-J."/>
            <person name="Ramirez L."/>
            <person name="Alfaro M."/>
            <person name="Sun H."/>
            <person name="Tritt A."/>
            <person name="Yoshinaga Y."/>
            <person name="Zwiers L.-H."/>
            <person name="Turgeon B."/>
            <person name="Goodwin S."/>
            <person name="Spatafora J."/>
            <person name="Crous P."/>
            <person name="Grigoriev I."/>
        </authorList>
    </citation>
    <scope>NUCLEOTIDE SEQUENCE</scope>
    <source>
        <strain evidence="4">CBS 175.79</strain>
    </source>
</reference>
<dbReference type="EMBL" id="ML978081">
    <property type="protein sequence ID" value="KAF2008785.1"/>
    <property type="molecule type" value="Genomic_DNA"/>
</dbReference>